<comment type="caution">
    <text evidence="1">The sequence shown here is derived from an EMBL/GenBank/DDBJ whole genome shotgun (WGS) entry which is preliminary data.</text>
</comment>
<sequence>MAVTMMLRLMLNLHRSAPDAGVFSTTSMSGDIVFGSVGGTSTTTSTDVELDALHTGDRRVISMALTEPNEDDVDRNKEVPERKAEASLDINYLDDFIMIRWLLPRRVEPFTSWLKFIRRLNFDLPGNVVRSRSFALTSEADRRTVATE</sequence>
<gene>
    <name evidence="1" type="ORF">V5O48_011017</name>
</gene>
<name>A0ABR3F767_9AGAR</name>
<accession>A0ABR3F767</accession>
<dbReference type="EMBL" id="JBAHYK010000851">
    <property type="protein sequence ID" value="KAL0570933.1"/>
    <property type="molecule type" value="Genomic_DNA"/>
</dbReference>
<proteinExistence type="predicted"/>
<dbReference type="Proteomes" id="UP001465976">
    <property type="component" value="Unassembled WGS sequence"/>
</dbReference>
<organism evidence="1 2">
    <name type="scientific">Marasmius crinis-equi</name>
    <dbReference type="NCBI Taxonomy" id="585013"/>
    <lineage>
        <taxon>Eukaryota</taxon>
        <taxon>Fungi</taxon>
        <taxon>Dikarya</taxon>
        <taxon>Basidiomycota</taxon>
        <taxon>Agaricomycotina</taxon>
        <taxon>Agaricomycetes</taxon>
        <taxon>Agaricomycetidae</taxon>
        <taxon>Agaricales</taxon>
        <taxon>Marasmiineae</taxon>
        <taxon>Marasmiaceae</taxon>
        <taxon>Marasmius</taxon>
    </lineage>
</organism>
<keyword evidence="2" id="KW-1185">Reference proteome</keyword>
<feature type="non-terminal residue" evidence="1">
    <location>
        <position position="148"/>
    </location>
</feature>
<evidence type="ECO:0000313" key="2">
    <source>
        <dbReference type="Proteomes" id="UP001465976"/>
    </source>
</evidence>
<evidence type="ECO:0000313" key="1">
    <source>
        <dbReference type="EMBL" id="KAL0570933.1"/>
    </source>
</evidence>
<protein>
    <submittedName>
        <fullName evidence="1">Uncharacterized protein</fullName>
    </submittedName>
</protein>
<reference evidence="1 2" key="1">
    <citation type="submission" date="2024-02" db="EMBL/GenBank/DDBJ databases">
        <title>A draft genome for the cacao thread blight pathogen Marasmius crinis-equi.</title>
        <authorList>
            <person name="Cohen S.P."/>
            <person name="Baruah I.K."/>
            <person name="Amoako-Attah I."/>
            <person name="Bukari Y."/>
            <person name="Meinhardt L.W."/>
            <person name="Bailey B.A."/>
        </authorList>
    </citation>
    <scope>NUCLEOTIDE SEQUENCE [LARGE SCALE GENOMIC DNA]</scope>
    <source>
        <strain evidence="1 2">GH-76</strain>
    </source>
</reference>